<dbReference type="Gene3D" id="3.20.20.450">
    <property type="entry name" value="EAL domain"/>
    <property type="match status" value="1"/>
</dbReference>
<dbReference type="InterPro" id="IPR001633">
    <property type="entry name" value="EAL_dom"/>
</dbReference>
<dbReference type="SMART" id="SM00052">
    <property type="entry name" value="EAL"/>
    <property type="match status" value="1"/>
</dbReference>
<dbReference type="InterPro" id="IPR052155">
    <property type="entry name" value="Biofilm_reg_signaling"/>
</dbReference>
<dbReference type="GO" id="GO:0016020">
    <property type="term" value="C:membrane"/>
    <property type="evidence" value="ECO:0007669"/>
    <property type="project" value="InterPro"/>
</dbReference>
<dbReference type="SUPFAM" id="SSF158472">
    <property type="entry name" value="HAMP domain-like"/>
    <property type="match status" value="1"/>
</dbReference>
<dbReference type="SUPFAM" id="SSF141868">
    <property type="entry name" value="EAL domain-like"/>
    <property type="match status" value="1"/>
</dbReference>
<dbReference type="CDD" id="cd01948">
    <property type="entry name" value="EAL"/>
    <property type="match status" value="1"/>
</dbReference>
<dbReference type="Gene3D" id="6.10.340.10">
    <property type="match status" value="1"/>
</dbReference>
<dbReference type="GO" id="GO:0007165">
    <property type="term" value="P:signal transduction"/>
    <property type="evidence" value="ECO:0007669"/>
    <property type="project" value="InterPro"/>
</dbReference>
<dbReference type="InterPro" id="IPR000014">
    <property type="entry name" value="PAS"/>
</dbReference>
<feature type="domain" description="EAL" evidence="5">
    <location>
        <begin position="552"/>
        <end position="808"/>
    </location>
</feature>
<dbReference type="PROSITE" id="PS50885">
    <property type="entry name" value="HAMP"/>
    <property type="match status" value="1"/>
</dbReference>
<evidence type="ECO:0000259" key="3">
    <source>
        <dbReference type="PROSITE" id="PS50112"/>
    </source>
</evidence>
<dbReference type="PROSITE" id="PS50112">
    <property type="entry name" value="PAS"/>
    <property type="match status" value="1"/>
</dbReference>
<keyword evidence="2" id="KW-0472">Membrane</keyword>
<keyword evidence="9" id="KW-1185">Reference proteome</keyword>
<evidence type="ECO:0000259" key="5">
    <source>
        <dbReference type="PROSITE" id="PS50883"/>
    </source>
</evidence>
<dbReference type="CDD" id="cd00130">
    <property type="entry name" value="PAS"/>
    <property type="match status" value="1"/>
</dbReference>
<dbReference type="SMART" id="SM00267">
    <property type="entry name" value="GGDEF"/>
    <property type="match status" value="1"/>
</dbReference>
<dbReference type="InterPro" id="IPR029787">
    <property type="entry name" value="Nucleotide_cyclase"/>
</dbReference>
<dbReference type="InterPro" id="IPR013655">
    <property type="entry name" value="PAS_fold_3"/>
</dbReference>
<reference evidence="8 9" key="1">
    <citation type="submission" date="2019-01" db="EMBL/GenBank/DDBJ databases">
        <title>Zoogloea oleivorans genome sequencing and assembly.</title>
        <authorList>
            <person name="Tancsics A."/>
            <person name="Farkas M."/>
            <person name="Kriszt B."/>
            <person name="Maroti G."/>
            <person name="Horvath B."/>
        </authorList>
    </citation>
    <scope>NUCLEOTIDE SEQUENCE [LARGE SCALE GENOMIC DNA]</scope>
    <source>
        <strain evidence="8 9">Buc</strain>
    </source>
</reference>
<dbReference type="Pfam" id="PF08447">
    <property type="entry name" value="PAS_3"/>
    <property type="match status" value="1"/>
</dbReference>
<evidence type="ECO:0000259" key="7">
    <source>
        <dbReference type="PROSITE" id="PS50887"/>
    </source>
</evidence>
<dbReference type="PANTHER" id="PTHR44757">
    <property type="entry name" value="DIGUANYLATE CYCLASE DGCP"/>
    <property type="match status" value="1"/>
</dbReference>
<dbReference type="CDD" id="cd01949">
    <property type="entry name" value="GGDEF"/>
    <property type="match status" value="1"/>
</dbReference>
<evidence type="ECO:0000256" key="1">
    <source>
        <dbReference type="SAM" id="Coils"/>
    </source>
</evidence>
<evidence type="ECO:0000259" key="6">
    <source>
        <dbReference type="PROSITE" id="PS50885"/>
    </source>
</evidence>
<gene>
    <name evidence="8" type="ORF">ETQ85_12245</name>
</gene>
<dbReference type="PROSITE" id="PS50883">
    <property type="entry name" value="EAL"/>
    <property type="match status" value="1"/>
</dbReference>
<dbReference type="Gene3D" id="3.30.70.270">
    <property type="match status" value="1"/>
</dbReference>
<dbReference type="SUPFAM" id="SSF55785">
    <property type="entry name" value="PYP-like sensor domain (PAS domain)"/>
    <property type="match status" value="1"/>
</dbReference>
<dbReference type="InterPro" id="IPR000700">
    <property type="entry name" value="PAS-assoc_C"/>
</dbReference>
<dbReference type="PROSITE" id="PS50113">
    <property type="entry name" value="PAC"/>
    <property type="match status" value="1"/>
</dbReference>
<feature type="coiled-coil region" evidence="1">
    <location>
        <begin position="221"/>
        <end position="248"/>
    </location>
</feature>
<dbReference type="EMBL" id="SDKK01000010">
    <property type="protein sequence ID" value="TYC56615.1"/>
    <property type="molecule type" value="Genomic_DNA"/>
</dbReference>
<feature type="domain" description="GGDEF" evidence="7">
    <location>
        <begin position="410"/>
        <end position="543"/>
    </location>
</feature>
<dbReference type="SMART" id="SM00086">
    <property type="entry name" value="PAC"/>
    <property type="match status" value="1"/>
</dbReference>
<dbReference type="InterPro" id="IPR043128">
    <property type="entry name" value="Rev_trsase/Diguanyl_cyclase"/>
</dbReference>
<feature type="transmembrane region" description="Helical" evidence="2">
    <location>
        <begin position="40"/>
        <end position="61"/>
    </location>
</feature>
<dbReference type="InterPro" id="IPR001610">
    <property type="entry name" value="PAC"/>
</dbReference>
<dbReference type="RefSeq" id="WP_148579353.1">
    <property type="nucleotide sequence ID" value="NZ_SDKK01000010.1"/>
</dbReference>
<proteinExistence type="predicted"/>
<keyword evidence="2" id="KW-1133">Transmembrane helix</keyword>
<dbReference type="InterPro" id="IPR035919">
    <property type="entry name" value="EAL_sf"/>
</dbReference>
<dbReference type="SUPFAM" id="SSF55073">
    <property type="entry name" value="Nucleotide cyclase"/>
    <property type="match status" value="1"/>
</dbReference>
<dbReference type="Pfam" id="PF00990">
    <property type="entry name" value="GGDEF"/>
    <property type="match status" value="1"/>
</dbReference>
<dbReference type="PANTHER" id="PTHR44757:SF2">
    <property type="entry name" value="BIOFILM ARCHITECTURE MAINTENANCE PROTEIN MBAA"/>
    <property type="match status" value="1"/>
</dbReference>
<accession>A0A6C2CTA7</accession>
<feature type="domain" description="HAMP" evidence="6">
    <location>
        <begin position="184"/>
        <end position="236"/>
    </location>
</feature>
<dbReference type="Proteomes" id="UP000389128">
    <property type="component" value="Unassembled WGS sequence"/>
</dbReference>
<dbReference type="PROSITE" id="PS50887">
    <property type="entry name" value="GGDEF"/>
    <property type="match status" value="1"/>
</dbReference>
<organism evidence="8 9">
    <name type="scientific">Zoogloea oleivorans</name>
    <dbReference type="NCBI Taxonomy" id="1552750"/>
    <lineage>
        <taxon>Bacteria</taxon>
        <taxon>Pseudomonadati</taxon>
        <taxon>Pseudomonadota</taxon>
        <taxon>Betaproteobacteria</taxon>
        <taxon>Rhodocyclales</taxon>
        <taxon>Zoogloeaceae</taxon>
        <taxon>Zoogloea</taxon>
    </lineage>
</organism>
<dbReference type="Gene3D" id="3.30.450.20">
    <property type="entry name" value="PAS domain"/>
    <property type="match status" value="1"/>
</dbReference>
<feature type="domain" description="PAC" evidence="4">
    <location>
        <begin position="324"/>
        <end position="377"/>
    </location>
</feature>
<dbReference type="Pfam" id="PF00563">
    <property type="entry name" value="EAL"/>
    <property type="match status" value="1"/>
</dbReference>
<dbReference type="InterPro" id="IPR003660">
    <property type="entry name" value="HAMP_dom"/>
</dbReference>
<dbReference type="InterPro" id="IPR000160">
    <property type="entry name" value="GGDEF_dom"/>
</dbReference>
<evidence type="ECO:0000256" key="2">
    <source>
        <dbReference type="SAM" id="Phobius"/>
    </source>
</evidence>
<dbReference type="InterPro" id="IPR035965">
    <property type="entry name" value="PAS-like_dom_sf"/>
</dbReference>
<dbReference type="Pfam" id="PF00672">
    <property type="entry name" value="HAMP"/>
    <property type="match status" value="1"/>
</dbReference>
<dbReference type="CDD" id="cd06225">
    <property type="entry name" value="HAMP"/>
    <property type="match status" value="1"/>
</dbReference>
<dbReference type="NCBIfam" id="TIGR00229">
    <property type="entry name" value="sensory_box"/>
    <property type="match status" value="1"/>
</dbReference>
<dbReference type="AlphaFoldDB" id="A0A6C2CTA7"/>
<name>A0A6C2CTA7_9RHOO</name>
<dbReference type="NCBIfam" id="TIGR00254">
    <property type="entry name" value="GGDEF"/>
    <property type="match status" value="1"/>
</dbReference>
<sequence length="816" mass="89797">MPSKLSIRVRLLLASTVVQIVMLTLLLTNSGRLMNEATTASLNTLIAQNSAILNVVTATFVPQGRYKALQDALGELLNETNEGLIYVRIVDSTGQTRVRAGLPDMTTLPPPDDASALNLGAGINNNLIHIRRPVLLERNQVGFVQFGVSVAALTIAKQRILSQGIAIASAEVLLTLLLLSAVGYLMTRNLGRLLRGSQAIAAGQLSHRLPEHGQDELAQLCQHFNRMASALQSRIQELETTAHQLANSEERYALATRAANDGLWDWDLANDKTYFAPRFAEILGLTADTFAGTRDTLVTYLHPEDREPFRLRMIAHLKRESAQLMVEHRILHADGSYRWILTCGMAVFDAKSGRAVRMAGSISDIHLRKRAEDQLVHDALHDGLTGLANRALFVEHLQNTLRHADRVTGSLFAVLHINIERFHVVNDSLGYSAGDDLLRLVASRIRALARSGDVVGRIGGDQFAVLLDDITEASEAIRFSENLQVRLAENAELNGHSLCPKTRIGVALGSGGFNNAEDLMRDADNAMHRSRSSADNTITVFQSAMHQQVMRDLQLESQLRTALRDHQLVAHFQPIVDLKTGRATGFEALVRWPQASSRRIGPDVFIPLAESLGLVHELGMQMLDQTCARLKAWRECGLADTNLSISVNLSPRQLMQTDLADQVVACIDRHGLPPSALKLEITEGTLVTRKELATSQLGKLRAKGLKILIDDFGTGYSSLSYLHSIPCDTIKLDGSFIREIERDTRLRAIVGASIHLAHELGMSVVAECIETRAQADLLRELNCDFGQGYLFSPAEPADRVEEWLTTNASQPEWSHA</sequence>
<evidence type="ECO:0000259" key="4">
    <source>
        <dbReference type="PROSITE" id="PS50113"/>
    </source>
</evidence>
<keyword evidence="2" id="KW-0812">Transmembrane</keyword>
<evidence type="ECO:0000313" key="8">
    <source>
        <dbReference type="EMBL" id="TYC56615.1"/>
    </source>
</evidence>
<keyword evidence="1" id="KW-0175">Coiled coil</keyword>
<feature type="domain" description="PAS" evidence="3">
    <location>
        <begin position="248"/>
        <end position="320"/>
    </location>
</feature>
<dbReference type="SMART" id="SM00091">
    <property type="entry name" value="PAS"/>
    <property type="match status" value="1"/>
</dbReference>
<feature type="transmembrane region" description="Helical" evidence="2">
    <location>
        <begin position="165"/>
        <end position="186"/>
    </location>
</feature>
<dbReference type="OrthoDB" id="9813903at2"/>
<feature type="transmembrane region" description="Helical" evidence="2">
    <location>
        <begin position="7"/>
        <end position="28"/>
    </location>
</feature>
<comment type="caution">
    <text evidence="8">The sequence shown here is derived from an EMBL/GenBank/DDBJ whole genome shotgun (WGS) entry which is preliminary data.</text>
</comment>
<dbReference type="SMART" id="SM00304">
    <property type="entry name" value="HAMP"/>
    <property type="match status" value="1"/>
</dbReference>
<protein>
    <submittedName>
        <fullName evidence="8">EAL domain-containing protein</fullName>
    </submittedName>
</protein>
<evidence type="ECO:0000313" key="9">
    <source>
        <dbReference type="Proteomes" id="UP000389128"/>
    </source>
</evidence>